<dbReference type="InterPro" id="IPR051056">
    <property type="entry name" value="Glycosyl_Hydrolase_73"/>
</dbReference>
<evidence type="ECO:0000256" key="2">
    <source>
        <dbReference type="SAM" id="MobiDB-lite"/>
    </source>
</evidence>
<dbReference type="EMBL" id="CP012752">
    <property type="protein sequence ID" value="ALG08308.1"/>
    <property type="molecule type" value="Genomic_DNA"/>
</dbReference>
<dbReference type="KEGG" id="kphy:AOZ06_16560"/>
<dbReference type="Proteomes" id="UP000063699">
    <property type="component" value="Chromosome"/>
</dbReference>
<evidence type="ECO:0000256" key="1">
    <source>
        <dbReference type="ARBA" id="ARBA00022801"/>
    </source>
</evidence>
<name>A0A0N9HYA8_9PSEU</name>
<dbReference type="Pfam" id="PF01832">
    <property type="entry name" value="Glucosaminidase"/>
    <property type="match status" value="1"/>
</dbReference>
<sequence length="334" mass="35529">MNQAGLILQLQRTAGNRAVGAALGPMVVQRQEVPAQAPADEKPVPAEELPAEPVATSAPPQAPAPGTGVVLTDADKQRFAADPKPVDFYVQYHELALADQIATGVPALVTLAQMAFESNWAMGASASFFGVKGDPDGPASEVHWLWTTEPVTARDSVRERYKKYKEFAEKDPEPDKANYQVKLPFRKYSGAAEAIAGHSRALHGKGYAAAWSKSADPEEFAKAVAAAGYAAGAGYGEGLVSTIRTLNKAAAYAKDKDMLRGEDMLKHAKRMFDVLAADPSSNGIAKAHKLVPQAIPGSYAVLSDEGLKLELRRLREILVSMGVPPGVADEVCQP</sequence>
<dbReference type="Gene3D" id="1.10.530.10">
    <property type="match status" value="1"/>
</dbReference>
<proteinExistence type="predicted"/>
<keyword evidence="1" id="KW-0378">Hydrolase</keyword>
<evidence type="ECO:0000313" key="4">
    <source>
        <dbReference type="EMBL" id="ALG08308.1"/>
    </source>
</evidence>
<feature type="compositionally biased region" description="Low complexity" evidence="2">
    <location>
        <begin position="46"/>
        <end position="55"/>
    </location>
</feature>
<dbReference type="STRING" id="860235.AOZ06_16560"/>
<dbReference type="PANTHER" id="PTHR33308">
    <property type="entry name" value="PEPTIDOGLYCAN HYDROLASE FLGJ"/>
    <property type="match status" value="1"/>
</dbReference>
<reference evidence="4 5" key="1">
    <citation type="submission" date="2015-07" db="EMBL/GenBank/DDBJ databases">
        <title>Genome sequencing of Kibdelosporangium phytohabitans.</title>
        <authorList>
            <person name="Qin S."/>
            <person name="Xing K."/>
        </authorList>
    </citation>
    <scope>NUCLEOTIDE SEQUENCE [LARGE SCALE GENOMIC DNA]</scope>
    <source>
        <strain evidence="4 5">KLBMP1111</strain>
    </source>
</reference>
<feature type="region of interest" description="Disordered" evidence="2">
    <location>
        <begin position="34"/>
        <end position="69"/>
    </location>
</feature>
<feature type="domain" description="Mannosyl-glycoprotein endo-beta-N-acetylglucosamidase-like" evidence="3">
    <location>
        <begin position="96"/>
        <end position="247"/>
    </location>
</feature>
<keyword evidence="5" id="KW-1185">Reference proteome</keyword>
<dbReference type="InterPro" id="IPR002901">
    <property type="entry name" value="MGlyc_endo_b_GlcNAc-like_dom"/>
</dbReference>
<dbReference type="GO" id="GO:0004040">
    <property type="term" value="F:amidase activity"/>
    <property type="evidence" value="ECO:0007669"/>
    <property type="project" value="InterPro"/>
</dbReference>
<evidence type="ECO:0000259" key="3">
    <source>
        <dbReference type="Pfam" id="PF01832"/>
    </source>
</evidence>
<gene>
    <name evidence="4" type="ORF">AOZ06_16560</name>
</gene>
<protein>
    <recommendedName>
        <fullName evidence="3">Mannosyl-glycoprotein endo-beta-N-acetylglucosamidase-like domain-containing protein</fullName>
    </recommendedName>
</protein>
<accession>A0A0N9HYA8</accession>
<dbReference type="PANTHER" id="PTHR33308:SF9">
    <property type="entry name" value="PEPTIDOGLYCAN HYDROLASE FLGJ"/>
    <property type="match status" value="1"/>
</dbReference>
<organism evidence="4 5">
    <name type="scientific">Kibdelosporangium phytohabitans</name>
    <dbReference type="NCBI Taxonomy" id="860235"/>
    <lineage>
        <taxon>Bacteria</taxon>
        <taxon>Bacillati</taxon>
        <taxon>Actinomycetota</taxon>
        <taxon>Actinomycetes</taxon>
        <taxon>Pseudonocardiales</taxon>
        <taxon>Pseudonocardiaceae</taxon>
        <taxon>Kibdelosporangium</taxon>
    </lineage>
</organism>
<evidence type="ECO:0000313" key="5">
    <source>
        <dbReference type="Proteomes" id="UP000063699"/>
    </source>
</evidence>
<dbReference type="AlphaFoldDB" id="A0A0N9HYA8"/>